<dbReference type="InterPro" id="IPR046347">
    <property type="entry name" value="bZIP_sf"/>
</dbReference>
<evidence type="ECO:0000313" key="3">
    <source>
        <dbReference type="Proteomes" id="UP001305779"/>
    </source>
</evidence>
<dbReference type="PANTHER" id="PTHR40618">
    <property type="entry name" value="B-ZIP TRANSCRIPTION FACTOR (EUROFUNG)-RELATED"/>
    <property type="match status" value="1"/>
</dbReference>
<dbReference type="EMBL" id="JAXOVC010000010">
    <property type="protein sequence ID" value="KAK4496787.1"/>
    <property type="molecule type" value="Genomic_DNA"/>
</dbReference>
<dbReference type="CDD" id="cd14688">
    <property type="entry name" value="bZIP_YAP"/>
    <property type="match status" value="1"/>
</dbReference>
<evidence type="ECO:0000256" key="1">
    <source>
        <dbReference type="SAM" id="MobiDB-lite"/>
    </source>
</evidence>
<sequence>MEDSSKVNDTEQEADATKDAKSSPSVRGNGVKRKRGRPRFEIHDGSAADRRRTQIREAQRAYRQRREGALDELRTQVSELEGTIYAMNKAFVDFCDRLTASGLSAESMQDIRETSAHFRALTKVVRKSGEEDGSEMSGSLEPCSGTSTADGPTDSLKDSGFVPLDIAMLDGIFGNETEDDRTTNWTGWDQQSQALVSSGTLYSTSSEHLSPVPVSINPPITYSFQETTFGRRLHRSCLEQSYQLILDPNQRPGTYQQVFELPLLRRDKSDLTSALKSTLRKGSHECLHSSLPLIHIGGAGTHYPRRDSFGNLRPKREAYNLGVIGPQMLAILEQAALQNLTTDMTVEVLGYEGEWLDSYDVEGYLNEQGIFIDPTSSFAEIEVPHSRPIISGSGPIDASIDSWVDILSATDRSLHGAQEKRTTTIDVTRLVNREY</sequence>
<dbReference type="Proteomes" id="UP001305779">
    <property type="component" value="Unassembled WGS sequence"/>
</dbReference>
<comment type="caution">
    <text evidence="2">The sequence shown here is derived from an EMBL/GenBank/DDBJ whole genome shotgun (WGS) entry which is preliminary data.</text>
</comment>
<name>A0ABR0E5T1_ZASCE</name>
<feature type="region of interest" description="Disordered" evidence="1">
    <location>
        <begin position="1"/>
        <end position="51"/>
    </location>
</feature>
<gene>
    <name evidence="2" type="ORF">PRZ48_012770</name>
</gene>
<evidence type="ECO:0008006" key="4">
    <source>
        <dbReference type="Google" id="ProtNLM"/>
    </source>
</evidence>
<reference evidence="2 3" key="1">
    <citation type="journal article" date="2023" name="G3 (Bethesda)">
        <title>A chromosome-level genome assembly of Zasmidium syzygii isolated from banana leaves.</title>
        <authorList>
            <person name="van Westerhoven A.C."/>
            <person name="Mehrabi R."/>
            <person name="Talebi R."/>
            <person name="Steentjes M.B.F."/>
            <person name="Corcolon B."/>
            <person name="Chong P.A."/>
            <person name="Kema G.H.J."/>
            <person name="Seidl M.F."/>
        </authorList>
    </citation>
    <scope>NUCLEOTIDE SEQUENCE [LARGE SCALE GENOMIC DNA]</scope>
    <source>
        <strain evidence="2 3">P124</strain>
    </source>
</reference>
<dbReference type="PANTHER" id="PTHR40618:SF1">
    <property type="entry name" value="B-ZIP TRANSCRIPTION FACTOR (EUROFUNG)"/>
    <property type="match status" value="1"/>
</dbReference>
<proteinExistence type="predicted"/>
<evidence type="ECO:0000313" key="2">
    <source>
        <dbReference type="EMBL" id="KAK4496787.1"/>
    </source>
</evidence>
<feature type="compositionally biased region" description="Basic and acidic residues" evidence="1">
    <location>
        <begin position="1"/>
        <end position="21"/>
    </location>
</feature>
<feature type="compositionally biased region" description="Basic and acidic residues" evidence="1">
    <location>
        <begin position="38"/>
        <end position="51"/>
    </location>
</feature>
<keyword evidence="3" id="KW-1185">Reference proteome</keyword>
<protein>
    <recommendedName>
        <fullName evidence="4">BZIP domain-containing protein</fullName>
    </recommendedName>
</protein>
<organism evidence="2 3">
    <name type="scientific">Zasmidium cellare</name>
    <name type="common">Wine cellar mold</name>
    <name type="synonym">Racodium cellare</name>
    <dbReference type="NCBI Taxonomy" id="395010"/>
    <lineage>
        <taxon>Eukaryota</taxon>
        <taxon>Fungi</taxon>
        <taxon>Dikarya</taxon>
        <taxon>Ascomycota</taxon>
        <taxon>Pezizomycotina</taxon>
        <taxon>Dothideomycetes</taxon>
        <taxon>Dothideomycetidae</taxon>
        <taxon>Mycosphaerellales</taxon>
        <taxon>Mycosphaerellaceae</taxon>
        <taxon>Zasmidium</taxon>
    </lineage>
</organism>
<feature type="region of interest" description="Disordered" evidence="1">
    <location>
        <begin position="127"/>
        <end position="157"/>
    </location>
</feature>
<accession>A0ABR0E5T1</accession>
<dbReference type="SUPFAM" id="SSF57959">
    <property type="entry name" value="Leucine zipper domain"/>
    <property type="match status" value="1"/>
</dbReference>
<dbReference type="Gene3D" id="1.20.5.170">
    <property type="match status" value="1"/>
</dbReference>